<dbReference type="InterPro" id="IPR021265">
    <property type="entry name" value="DUF2842"/>
</dbReference>
<keyword evidence="1" id="KW-0812">Transmembrane</keyword>
<evidence type="ECO:0000313" key="3">
    <source>
        <dbReference type="Proteomes" id="UP000184444"/>
    </source>
</evidence>
<feature type="transmembrane region" description="Helical" evidence="1">
    <location>
        <begin position="20"/>
        <end position="38"/>
    </location>
</feature>
<keyword evidence="1" id="KW-1133">Transmembrane helix</keyword>
<name>A0A1M7EK37_9RHOB</name>
<evidence type="ECO:0008006" key="4">
    <source>
        <dbReference type="Google" id="ProtNLM"/>
    </source>
</evidence>
<dbReference type="STRING" id="53463.SAMN05444389_102159"/>
<reference evidence="3" key="1">
    <citation type="submission" date="2016-11" db="EMBL/GenBank/DDBJ databases">
        <authorList>
            <person name="Varghese N."/>
            <person name="Submissions S."/>
        </authorList>
    </citation>
    <scope>NUCLEOTIDE SEQUENCE [LARGE SCALE GENOMIC DNA]</scope>
    <source>
        <strain evidence="3">DSM 6637</strain>
    </source>
</reference>
<protein>
    <recommendedName>
        <fullName evidence="4">DUF2842 domain-containing protein</fullName>
    </recommendedName>
</protein>
<keyword evidence="3" id="KW-1185">Reference proteome</keyword>
<dbReference type="Proteomes" id="UP000184444">
    <property type="component" value="Unassembled WGS sequence"/>
</dbReference>
<keyword evidence="1" id="KW-0472">Membrane</keyword>
<dbReference type="AlphaFoldDB" id="A0A1M7EK37"/>
<dbReference type="EMBL" id="FRCK01000002">
    <property type="protein sequence ID" value="SHL92080.1"/>
    <property type="molecule type" value="Genomic_DNA"/>
</dbReference>
<organism evidence="2 3">
    <name type="scientific">Paracoccus solventivorans</name>
    <dbReference type="NCBI Taxonomy" id="53463"/>
    <lineage>
        <taxon>Bacteria</taxon>
        <taxon>Pseudomonadati</taxon>
        <taxon>Pseudomonadota</taxon>
        <taxon>Alphaproteobacteria</taxon>
        <taxon>Rhodobacterales</taxon>
        <taxon>Paracoccaceae</taxon>
        <taxon>Paracoccus</taxon>
    </lineage>
</organism>
<dbReference type="Pfam" id="PF11003">
    <property type="entry name" value="DUF2842"/>
    <property type="match status" value="1"/>
</dbReference>
<gene>
    <name evidence="2" type="ORF">SAMN05444389_102159</name>
</gene>
<feature type="transmembrane region" description="Helical" evidence="1">
    <location>
        <begin position="50"/>
        <end position="68"/>
    </location>
</feature>
<sequence length="79" mass="9138">MAGPGNGKEMSLKARKRWSLVLLLVWLPIWIVIAVTLMNWLDARFGRMPIWAEVPVYIFLAFAWAIPFRHVFRGIGRGE</sequence>
<accession>A0A1M7EK37</accession>
<proteinExistence type="predicted"/>
<evidence type="ECO:0000256" key="1">
    <source>
        <dbReference type="SAM" id="Phobius"/>
    </source>
</evidence>
<evidence type="ECO:0000313" key="2">
    <source>
        <dbReference type="EMBL" id="SHL92080.1"/>
    </source>
</evidence>